<dbReference type="PANTHER" id="PTHR43115">
    <property type="entry name" value="DEHYDROGENASE/REDUCTASE SDR FAMILY MEMBER 11"/>
    <property type="match status" value="1"/>
</dbReference>
<name>A0A8K0CPF8_IGNLU</name>
<comment type="similarity">
    <text evidence="1">Belongs to the short-chain dehydrogenases/reductases (SDR) family.</text>
</comment>
<accession>A0A8K0CPF8</accession>
<dbReference type="PANTHER" id="PTHR43115:SF4">
    <property type="entry name" value="DEHYDROGENASE_REDUCTASE SDR FAMILY MEMBER 11"/>
    <property type="match status" value="1"/>
</dbReference>
<comment type="caution">
    <text evidence="3">The sequence shown here is derived from an EMBL/GenBank/DDBJ whole genome shotgun (WGS) entry which is preliminary data.</text>
</comment>
<feature type="non-terminal residue" evidence="3">
    <location>
        <position position="70"/>
    </location>
</feature>
<evidence type="ECO:0000256" key="1">
    <source>
        <dbReference type="ARBA" id="ARBA00006484"/>
    </source>
</evidence>
<keyword evidence="4" id="KW-1185">Reference proteome</keyword>
<gene>
    <name evidence="3" type="ORF">ILUMI_15979</name>
</gene>
<evidence type="ECO:0000313" key="4">
    <source>
        <dbReference type="Proteomes" id="UP000801492"/>
    </source>
</evidence>
<protein>
    <recommendedName>
        <fullName evidence="5">Dehydrogenase</fullName>
    </recommendedName>
</protein>
<evidence type="ECO:0008006" key="5">
    <source>
        <dbReference type="Google" id="ProtNLM"/>
    </source>
</evidence>
<dbReference type="Proteomes" id="UP000801492">
    <property type="component" value="Unassembled WGS sequence"/>
</dbReference>
<keyword evidence="2" id="KW-0560">Oxidoreductase</keyword>
<reference evidence="3" key="1">
    <citation type="submission" date="2019-08" db="EMBL/GenBank/DDBJ databases">
        <title>The genome of the North American firefly Photinus pyralis.</title>
        <authorList>
            <consortium name="Photinus pyralis genome working group"/>
            <person name="Fallon T.R."/>
            <person name="Sander Lower S.E."/>
            <person name="Weng J.-K."/>
        </authorList>
    </citation>
    <scope>NUCLEOTIDE SEQUENCE</scope>
    <source>
        <strain evidence="3">TRF0915ILg1</strain>
        <tissue evidence="3">Whole body</tissue>
    </source>
</reference>
<proteinExistence type="inferred from homology"/>
<evidence type="ECO:0000256" key="2">
    <source>
        <dbReference type="ARBA" id="ARBA00023002"/>
    </source>
</evidence>
<organism evidence="3 4">
    <name type="scientific">Ignelater luminosus</name>
    <name type="common">Cucubano</name>
    <name type="synonym">Pyrophorus luminosus</name>
    <dbReference type="NCBI Taxonomy" id="2038154"/>
    <lineage>
        <taxon>Eukaryota</taxon>
        <taxon>Metazoa</taxon>
        <taxon>Ecdysozoa</taxon>
        <taxon>Arthropoda</taxon>
        <taxon>Hexapoda</taxon>
        <taxon>Insecta</taxon>
        <taxon>Pterygota</taxon>
        <taxon>Neoptera</taxon>
        <taxon>Endopterygota</taxon>
        <taxon>Coleoptera</taxon>
        <taxon>Polyphaga</taxon>
        <taxon>Elateriformia</taxon>
        <taxon>Elateroidea</taxon>
        <taxon>Elateridae</taxon>
        <taxon>Agrypninae</taxon>
        <taxon>Pyrophorini</taxon>
        <taxon>Ignelater</taxon>
    </lineage>
</organism>
<dbReference type="AlphaFoldDB" id="A0A8K0CPF8"/>
<dbReference type="GO" id="GO:0016491">
    <property type="term" value="F:oxidoreductase activity"/>
    <property type="evidence" value="ECO:0007669"/>
    <property type="project" value="UniProtKB-KW"/>
</dbReference>
<dbReference type="OrthoDB" id="6772139at2759"/>
<evidence type="ECO:0000313" key="3">
    <source>
        <dbReference type="EMBL" id="KAF2890194.1"/>
    </source>
</evidence>
<sequence length="70" mass="7390">SVSPGYVLTEFVDASLKGVGASPPLELKEMAQTLPSLQANDIADGVLYVLATPPHVLVQELMIKPVGEPF</sequence>
<dbReference type="EMBL" id="VTPC01056773">
    <property type="protein sequence ID" value="KAF2890194.1"/>
    <property type="molecule type" value="Genomic_DNA"/>
</dbReference>